<sequence length="334" mass="37712">MKAAELLEYSEKFKLQVVDIDIPEIKPSEVLIKVVAASVNDIDNEIGRGELKNIFDYKLPQILGSEVSGYIEKIGDDVEEFEIGDAVYTRLPIRQLGGFAEYVAVDMDYIAKAPKTLKLFQSSTVPFPALAAYQILVDRLTVEPGKTLFINGGSGSFGSGAIVIAKAMGLNVIVSGNRKFRNNAMILGADKYIDYKVLDYTQVVDRVDYVIDALGRDHFEDEMKILKTNGDLVSLNGIPDNAFAKRQKFGWLKKHKIKKMSANVESKSDEYRVKYHYVLSRENGKQLKKISEIIDKTDCIKKIKFERGVFKIEQINEALDYVKKHHTEKVIILF</sequence>
<name>A0ABP9ZHP8_9LACO</name>
<feature type="domain" description="Enoyl reductase (ER)" evidence="1">
    <location>
        <begin position="12"/>
        <end position="332"/>
    </location>
</feature>
<dbReference type="SUPFAM" id="SSF51735">
    <property type="entry name" value="NAD(P)-binding Rossmann-fold domains"/>
    <property type="match status" value="1"/>
</dbReference>
<keyword evidence="3" id="KW-1185">Reference proteome</keyword>
<gene>
    <name evidence="2" type="ORF">AP20H10_06550</name>
</gene>
<dbReference type="InterPro" id="IPR020843">
    <property type="entry name" value="ER"/>
</dbReference>
<dbReference type="InterPro" id="IPR013154">
    <property type="entry name" value="ADH-like_N"/>
</dbReference>
<dbReference type="PANTHER" id="PTHR43482:SF1">
    <property type="entry name" value="PROTEIN AST1-RELATED"/>
    <property type="match status" value="1"/>
</dbReference>
<accession>A0ABP9ZHP8</accession>
<dbReference type="Proteomes" id="UP001438112">
    <property type="component" value="Unassembled WGS sequence"/>
</dbReference>
<dbReference type="InterPro" id="IPR052585">
    <property type="entry name" value="Lipid_raft_assoc_Zn_ADH"/>
</dbReference>
<dbReference type="RefSeq" id="WP_053949479.1">
    <property type="nucleotide sequence ID" value="NZ_BAABVV010000033.1"/>
</dbReference>
<dbReference type="SUPFAM" id="SSF50129">
    <property type="entry name" value="GroES-like"/>
    <property type="match status" value="1"/>
</dbReference>
<proteinExistence type="predicted"/>
<dbReference type="PANTHER" id="PTHR43482">
    <property type="entry name" value="PROTEIN AST1-RELATED"/>
    <property type="match status" value="1"/>
</dbReference>
<dbReference type="Pfam" id="PF13602">
    <property type="entry name" value="ADH_zinc_N_2"/>
    <property type="match status" value="1"/>
</dbReference>
<evidence type="ECO:0000259" key="1">
    <source>
        <dbReference type="SMART" id="SM00829"/>
    </source>
</evidence>
<reference evidence="2 3" key="1">
    <citation type="submission" date="2024-03" db="EMBL/GenBank/DDBJ databases">
        <title>Inconsistent identification of Apilactobacillus kunkeei-related strains obtained by well-developed overall genome related indices.</title>
        <authorList>
            <person name="Maeno S."/>
            <person name="Endo A."/>
        </authorList>
    </citation>
    <scope>NUCLEOTIDE SEQUENCE [LARGE SCALE GENOMIC DNA]</scope>
    <source>
        <strain evidence="2 3">20H-10</strain>
    </source>
</reference>
<dbReference type="Pfam" id="PF08240">
    <property type="entry name" value="ADH_N"/>
    <property type="match status" value="1"/>
</dbReference>
<protein>
    <submittedName>
        <fullName evidence="2">NADP-dependent oxidoreductase</fullName>
    </submittedName>
</protein>
<dbReference type="CDD" id="cd05289">
    <property type="entry name" value="MDR_like_2"/>
    <property type="match status" value="1"/>
</dbReference>
<dbReference type="EMBL" id="BAABVV010000033">
    <property type="protein sequence ID" value="GAA6114292.1"/>
    <property type="molecule type" value="Genomic_DNA"/>
</dbReference>
<evidence type="ECO:0000313" key="2">
    <source>
        <dbReference type="EMBL" id="GAA6114292.1"/>
    </source>
</evidence>
<dbReference type="InterPro" id="IPR011032">
    <property type="entry name" value="GroES-like_sf"/>
</dbReference>
<dbReference type="Gene3D" id="3.40.50.720">
    <property type="entry name" value="NAD(P)-binding Rossmann-like Domain"/>
    <property type="match status" value="1"/>
</dbReference>
<dbReference type="InterPro" id="IPR036291">
    <property type="entry name" value="NAD(P)-bd_dom_sf"/>
</dbReference>
<organism evidence="2 3">
    <name type="scientific">Apilactobacillus apinorum</name>
    <dbReference type="NCBI Taxonomy" id="1218495"/>
    <lineage>
        <taxon>Bacteria</taxon>
        <taxon>Bacillati</taxon>
        <taxon>Bacillota</taxon>
        <taxon>Bacilli</taxon>
        <taxon>Lactobacillales</taxon>
        <taxon>Lactobacillaceae</taxon>
        <taxon>Apilactobacillus</taxon>
    </lineage>
</organism>
<dbReference type="Gene3D" id="3.90.180.10">
    <property type="entry name" value="Medium-chain alcohol dehydrogenases, catalytic domain"/>
    <property type="match status" value="1"/>
</dbReference>
<evidence type="ECO:0000313" key="3">
    <source>
        <dbReference type="Proteomes" id="UP001438112"/>
    </source>
</evidence>
<comment type="caution">
    <text evidence="2">The sequence shown here is derived from an EMBL/GenBank/DDBJ whole genome shotgun (WGS) entry which is preliminary data.</text>
</comment>
<dbReference type="SMART" id="SM00829">
    <property type="entry name" value="PKS_ER"/>
    <property type="match status" value="1"/>
</dbReference>